<proteinExistence type="predicted"/>
<gene>
    <name evidence="1" type="ORF">RSOLAG22IIIB_05138</name>
</gene>
<keyword evidence="2" id="KW-1185">Reference proteome</keyword>
<name>A0A0K6G3A9_9AGAM</name>
<evidence type="ECO:0000313" key="1">
    <source>
        <dbReference type="EMBL" id="CUA73006.1"/>
    </source>
</evidence>
<accession>A0A0K6G3A9</accession>
<dbReference type="EMBL" id="CYGV01001334">
    <property type="protein sequence ID" value="CUA73006.1"/>
    <property type="molecule type" value="Genomic_DNA"/>
</dbReference>
<evidence type="ECO:0000313" key="2">
    <source>
        <dbReference type="Proteomes" id="UP000044841"/>
    </source>
</evidence>
<sequence>MPTFAGYIMKTPDHVLEWLRARHPELQANEDYLPSDPLYELMQKHNIHSMFRFERIVLPGPPETDGLPNCRLNPKRLGVMFIRRTCPGDHKIWMPQREIPGVASDSYAGKLLKKWGLVTTDWVVLHMPADDPRDLSGPQSLGGLGRIPLASVTLAELAAHIDIYEPFPHVLSGSQAPGNREARAVTYGLIPA</sequence>
<organism evidence="1 2">
    <name type="scientific">Rhizoctonia solani</name>
    <dbReference type="NCBI Taxonomy" id="456999"/>
    <lineage>
        <taxon>Eukaryota</taxon>
        <taxon>Fungi</taxon>
        <taxon>Dikarya</taxon>
        <taxon>Basidiomycota</taxon>
        <taxon>Agaricomycotina</taxon>
        <taxon>Agaricomycetes</taxon>
        <taxon>Cantharellales</taxon>
        <taxon>Ceratobasidiaceae</taxon>
        <taxon>Rhizoctonia</taxon>
    </lineage>
</organism>
<reference evidence="1 2" key="1">
    <citation type="submission" date="2015-07" db="EMBL/GenBank/DDBJ databases">
        <authorList>
            <person name="Noorani M."/>
        </authorList>
    </citation>
    <scope>NUCLEOTIDE SEQUENCE [LARGE SCALE GENOMIC DNA]</scope>
    <source>
        <strain evidence="1">BBA 69670</strain>
    </source>
</reference>
<dbReference type="AlphaFoldDB" id="A0A0K6G3A9"/>
<dbReference type="Proteomes" id="UP000044841">
    <property type="component" value="Unassembled WGS sequence"/>
</dbReference>
<protein>
    <submittedName>
        <fullName evidence="1">Uncharacterized protein</fullName>
    </submittedName>
</protein>